<accession>A0ACD5HKU1</accession>
<keyword evidence="2" id="KW-1185">Reference proteome</keyword>
<dbReference type="Proteomes" id="UP000271650">
    <property type="component" value="Chromosome"/>
</dbReference>
<dbReference type="EMBL" id="CP127527">
    <property type="protein sequence ID" value="XRI76347.1"/>
    <property type="molecule type" value="Genomic_DNA"/>
</dbReference>
<reference evidence="1 2" key="1">
    <citation type="journal article" date="2019" name="Int. J. Syst. Evol. Microbiol.">
        <title>Acidithiobacillus sulfuriphilus sp. nov.: an extremely acidophilic sulfur-oxidizing chemolithotroph isolated from a neutral pH environment.</title>
        <authorList>
            <person name="Falagan C."/>
            <person name="Moya-Beltran A."/>
            <person name="Castro M."/>
            <person name="Quatrini R."/>
            <person name="Johnson D.B."/>
        </authorList>
    </citation>
    <scope>NUCLEOTIDE SEQUENCE [LARGE SCALE GENOMIC DNA]</scope>
    <source>
        <strain evidence="1 2">CJ-2</strain>
    </source>
</reference>
<evidence type="ECO:0000313" key="2">
    <source>
        <dbReference type="Proteomes" id="UP000271650"/>
    </source>
</evidence>
<evidence type="ECO:0000313" key="1">
    <source>
        <dbReference type="EMBL" id="XRI76347.1"/>
    </source>
</evidence>
<protein>
    <submittedName>
        <fullName evidence="1">Beta-N-acetylhexosaminidase</fullName>
        <ecNumber evidence="1">3.2.1.52</ecNumber>
    </submittedName>
</protein>
<name>A0ACD5HKU1_9PROT</name>
<gene>
    <name evidence="1" type="primary">nagZ</name>
    <name evidence="1" type="ORF">EC580_010310</name>
</gene>
<keyword evidence="1" id="KW-0326">Glycosidase</keyword>
<keyword evidence="1" id="KW-0378">Hydrolase</keyword>
<dbReference type="EC" id="3.2.1.52" evidence="1"/>
<sequence>MKPPVLPRGPLLVDLAGPVLTAEERERFLHPAVGGVILFARNCLDAAQVRALCTDLHALRQPSLLIAIDQEGGRVQRLTAGVTRFPPQASLGRLWDQAGMLPAVTMARDWGRLLGTELRGLGIDLDFTPCVDLDWGVSVVIGDRALHRDPQVVATLAEALWRGLASTGLRGVAKHFPGHGAVAADSHLALPVDRRPWAELAAADLYPFAALIAAGIPGIMPAHCLYPHVDDRPAGFSRHWLQDILRRQMGFAGAIISDDLSMGGAHGLGDVPARAAAALAAGCDLLLICNDPAAADQAMAALAARSWADRAQCLAGLAGADPAAGLATEESAALARRIAGLHASLS</sequence>
<organism evidence="1 2">
    <name type="scientific">Acidithiobacillus sulfuriphilus</name>
    <dbReference type="NCBI Taxonomy" id="1867749"/>
    <lineage>
        <taxon>Bacteria</taxon>
        <taxon>Pseudomonadati</taxon>
        <taxon>Pseudomonadota</taxon>
        <taxon>Acidithiobacillia</taxon>
        <taxon>Acidithiobacillales</taxon>
        <taxon>Acidithiobacillaceae</taxon>
        <taxon>Acidithiobacillus</taxon>
    </lineage>
</organism>
<proteinExistence type="predicted"/>